<dbReference type="RefSeq" id="WP_224287047.1">
    <property type="nucleotide sequence ID" value="NZ_JAHSST010000019.1"/>
</dbReference>
<dbReference type="PANTHER" id="PTHR39515">
    <property type="entry name" value="CONSERVED PROTEIN"/>
    <property type="match status" value="1"/>
</dbReference>
<dbReference type="Gene3D" id="1.10.10.10">
    <property type="entry name" value="Winged helix-like DNA-binding domain superfamily/Winged helix DNA-binding domain"/>
    <property type="match status" value="1"/>
</dbReference>
<evidence type="ECO:0000313" key="3">
    <source>
        <dbReference type="Proteomes" id="UP000758701"/>
    </source>
</evidence>
<evidence type="ECO:0000259" key="1">
    <source>
        <dbReference type="PROSITE" id="PS50995"/>
    </source>
</evidence>
<organism evidence="2 3">
    <name type="scientific">Streptomyces olivaceus</name>
    <dbReference type="NCBI Taxonomy" id="47716"/>
    <lineage>
        <taxon>Bacteria</taxon>
        <taxon>Bacillati</taxon>
        <taxon>Actinomycetota</taxon>
        <taxon>Actinomycetes</taxon>
        <taxon>Kitasatosporales</taxon>
        <taxon>Streptomycetaceae</taxon>
        <taxon>Streptomyces</taxon>
    </lineage>
</organism>
<dbReference type="SUPFAM" id="SSF46785">
    <property type="entry name" value="Winged helix' DNA-binding domain"/>
    <property type="match status" value="1"/>
</dbReference>
<dbReference type="InterPro" id="IPR000835">
    <property type="entry name" value="HTH_MarR-typ"/>
</dbReference>
<dbReference type="InterPro" id="IPR052526">
    <property type="entry name" value="HTH-type_Bedaq_tolerance"/>
</dbReference>
<dbReference type="PANTHER" id="PTHR39515:SF2">
    <property type="entry name" value="HTH-TYPE TRANSCRIPTIONAL REGULATOR RV0880"/>
    <property type="match status" value="1"/>
</dbReference>
<dbReference type="InterPro" id="IPR036388">
    <property type="entry name" value="WH-like_DNA-bd_sf"/>
</dbReference>
<sequence length="161" mass="17746">MHNALMDWAREQETPPTSPDDLIVAVERMVRYVRQSARTGSLSTAASSALGRLEREGPQRLTELARAEGVSQPNMTQLVTRLERAGLVRRTADASDGRGVLVAVTSTGLEVVARRRAERARALEQLMEDMTGPERQATTTALLALARVVENRQETSEEHRA</sequence>
<keyword evidence="3" id="KW-1185">Reference proteome</keyword>
<evidence type="ECO:0000313" key="2">
    <source>
        <dbReference type="EMBL" id="MBZ6155675.1"/>
    </source>
</evidence>
<proteinExistence type="predicted"/>
<dbReference type="PRINTS" id="PR00598">
    <property type="entry name" value="HTHMARR"/>
</dbReference>
<dbReference type="EMBL" id="JAHSTP010000018">
    <property type="protein sequence ID" value="MBZ6155675.1"/>
    <property type="molecule type" value="Genomic_DNA"/>
</dbReference>
<dbReference type="InterPro" id="IPR036390">
    <property type="entry name" value="WH_DNA-bd_sf"/>
</dbReference>
<accession>A0ABS7WCJ0</accession>
<name>A0ABS7WCJ0_STROV</name>
<reference evidence="2 3" key="1">
    <citation type="submission" date="2021-06" db="EMBL/GenBank/DDBJ databases">
        <title>Ecological speciation of a Streptomyces species isolated from different habitats and geographic origins.</title>
        <authorList>
            <person name="Wang J."/>
        </authorList>
    </citation>
    <scope>NUCLEOTIDE SEQUENCE [LARGE SCALE GENOMIC DNA]</scope>
    <source>
        <strain evidence="2 3">FXJ8.012</strain>
    </source>
</reference>
<feature type="domain" description="HTH marR-type" evidence="1">
    <location>
        <begin position="19"/>
        <end position="147"/>
    </location>
</feature>
<dbReference type="PROSITE" id="PS50995">
    <property type="entry name" value="HTH_MARR_2"/>
    <property type="match status" value="1"/>
</dbReference>
<dbReference type="Pfam" id="PF01047">
    <property type="entry name" value="MarR"/>
    <property type="match status" value="1"/>
</dbReference>
<comment type="caution">
    <text evidence="2">The sequence shown here is derived from an EMBL/GenBank/DDBJ whole genome shotgun (WGS) entry which is preliminary data.</text>
</comment>
<gene>
    <name evidence="2" type="ORF">KVH32_31600</name>
</gene>
<dbReference type="SMART" id="SM00347">
    <property type="entry name" value="HTH_MARR"/>
    <property type="match status" value="1"/>
</dbReference>
<protein>
    <submittedName>
        <fullName evidence="2">MarR family transcriptional regulator</fullName>
    </submittedName>
</protein>
<dbReference type="Proteomes" id="UP000758701">
    <property type="component" value="Unassembled WGS sequence"/>
</dbReference>